<dbReference type="EMBL" id="SDMP01000015">
    <property type="protein sequence ID" value="RYR09403.1"/>
    <property type="molecule type" value="Genomic_DNA"/>
</dbReference>
<name>A0A444Z5B5_ARAHY</name>
<keyword evidence="1" id="KW-0175">Coiled coil</keyword>
<proteinExistence type="predicted"/>
<comment type="caution">
    <text evidence="2">The sequence shown here is derived from an EMBL/GenBank/DDBJ whole genome shotgun (WGS) entry which is preliminary data.</text>
</comment>
<dbReference type="AlphaFoldDB" id="A0A444Z5B5"/>
<keyword evidence="3" id="KW-1185">Reference proteome</keyword>
<accession>A0A444Z5B5</accession>
<sequence length="127" mass="14487">MHKQRNGSYIHDEAQTIGKRIEEIEQHDESSRLLSQNDSLVQTLEKKHAGRVRGVSFRPTSSQLFGITSHQPSDGVQREETQRVLLELQAELAAEKLKRKEVEDEIAAEKTKKQAVEDKVAARKIKM</sequence>
<reference evidence="2 3" key="1">
    <citation type="submission" date="2019-01" db="EMBL/GenBank/DDBJ databases">
        <title>Sequencing of cultivated peanut Arachis hypogaea provides insights into genome evolution and oil improvement.</title>
        <authorList>
            <person name="Chen X."/>
        </authorList>
    </citation>
    <scope>NUCLEOTIDE SEQUENCE [LARGE SCALE GENOMIC DNA]</scope>
    <source>
        <strain evidence="3">cv. Fuhuasheng</strain>
        <tissue evidence="2">Leaves</tissue>
    </source>
</reference>
<protein>
    <submittedName>
        <fullName evidence="2">Uncharacterized protein</fullName>
    </submittedName>
</protein>
<evidence type="ECO:0000313" key="2">
    <source>
        <dbReference type="EMBL" id="RYR09403.1"/>
    </source>
</evidence>
<evidence type="ECO:0000313" key="3">
    <source>
        <dbReference type="Proteomes" id="UP000289738"/>
    </source>
</evidence>
<feature type="coiled-coil region" evidence="1">
    <location>
        <begin position="78"/>
        <end position="119"/>
    </location>
</feature>
<evidence type="ECO:0000256" key="1">
    <source>
        <dbReference type="SAM" id="Coils"/>
    </source>
</evidence>
<organism evidence="2 3">
    <name type="scientific">Arachis hypogaea</name>
    <name type="common">Peanut</name>
    <dbReference type="NCBI Taxonomy" id="3818"/>
    <lineage>
        <taxon>Eukaryota</taxon>
        <taxon>Viridiplantae</taxon>
        <taxon>Streptophyta</taxon>
        <taxon>Embryophyta</taxon>
        <taxon>Tracheophyta</taxon>
        <taxon>Spermatophyta</taxon>
        <taxon>Magnoliopsida</taxon>
        <taxon>eudicotyledons</taxon>
        <taxon>Gunneridae</taxon>
        <taxon>Pentapetalae</taxon>
        <taxon>rosids</taxon>
        <taxon>fabids</taxon>
        <taxon>Fabales</taxon>
        <taxon>Fabaceae</taxon>
        <taxon>Papilionoideae</taxon>
        <taxon>50 kb inversion clade</taxon>
        <taxon>dalbergioids sensu lato</taxon>
        <taxon>Dalbergieae</taxon>
        <taxon>Pterocarpus clade</taxon>
        <taxon>Arachis</taxon>
    </lineage>
</organism>
<dbReference type="Proteomes" id="UP000289738">
    <property type="component" value="Chromosome B05"/>
</dbReference>
<gene>
    <name evidence="2" type="ORF">Ahy_B05g077710</name>
</gene>